<keyword evidence="1" id="KW-1185">Reference proteome</keyword>
<evidence type="ECO:0000313" key="1">
    <source>
        <dbReference type="Proteomes" id="UP000087171"/>
    </source>
</evidence>
<dbReference type="OrthoDB" id="1295525at2759"/>
<proteinExistence type="predicted"/>
<dbReference type="AlphaFoldDB" id="A0A1S3DX80"/>
<dbReference type="Proteomes" id="UP000087171">
    <property type="component" value="Unplaced"/>
</dbReference>
<organism evidence="1 2">
    <name type="scientific">Cicer arietinum</name>
    <name type="common">Chickpea</name>
    <name type="synonym">Garbanzo</name>
    <dbReference type="NCBI Taxonomy" id="3827"/>
    <lineage>
        <taxon>Eukaryota</taxon>
        <taxon>Viridiplantae</taxon>
        <taxon>Streptophyta</taxon>
        <taxon>Embryophyta</taxon>
        <taxon>Tracheophyta</taxon>
        <taxon>Spermatophyta</taxon>
        <taxon>Magnoliopsida</taxon>
        <taxon>eudicotyledons</taxon>
        <taxon>Gunneridae</taxon>
        <taxon>Pentapetalae</taxon>
        <taxon>rosids</taxon>
        <taxon>fabids</taxon>
        <taxon>Fabales</taxon>
        <taxon>Fabaceae</taxon>
        <taxon>Papilionoideae</taxon>
        <taxon>50 kb inversion clade</taxon>
        <taxon>NPAAA clade</taxon>
        <taxon>Hologalegina</taxon>
        <taxon>IRL clade</taxon>
        <taxon>Cicereae</taxon>
        <taxon>Cicer</taxon>
    </lineage>
</organism>
<name>A0A1S3DX80_CICAR</name>
<gene>
    <name evidence="2" type="primary">LOC101500647</name>
</gene>
<protein>
    <submittedName>
        <fullName evidence="2">Uncharacterized protein LOC101500647 isoform X1</fullName>
    </submittedName>
</protein>
<evidence type="ECO:0000313" key="2">
    <source>
        <dbReference type="RefSeq" id="XP_012567779.1"/>
    </source>
</evidence>
<accession>A0A1S3DX80</accession>
<dbReference type="GeneID" id="101500647"/>
<reference evidence="2" key="1">
    <citation type="submission" date="2025-08" db="UniProtKB">
        <authorList>
            <consortium name="RefSeq"/>
        </authorList>
    </citation>
    <scope>IDENTIFICATION</scope>
    <source>
        <tissue evidence="2">Etiolated seedlings</tissue>
    </source>
</reference>
<dbReference type="RefSeq" id="XP_012567779.1">
    <property type="nucleotide sequence ID" value="XM_012712325.2"/>
</dbReference>
<sequence length="128" mass="14245">MASTNENDDNRSLLYLKNLTLPSFQVVVIAANMGCNVCQGRVSRVVSKMTGKTLQVKWRFLSNGFACQIRSTAGTVTGNLQPAFKEHFLTFTLRTEWDTDRQWCPTGRVCVGRNTRTAKGPSLSVRVS</sequence>